<dbReference type="EMBL" id="CAJOBC010087479">
    <property type="protein sequence ID" value="CAF4357167.1"/>
    <property type="molecule type" value="Genomic_DNA"/>
</dbReference>
<dbReference type="CDD" id="cd08760">
    <property type="entry name" value="Cyt_b561_FRRS1_like"/>
    <property type="match status" value="1"/>
</dbReference>
<gene>
    <name evidence="15" type="ORF">GPM918_LOCUS36409</name>
    <name evidence="14" type="ORF">OVA965_LOCUS31776</name>
    <name evidence="17" type="ORF">SRO942_LOCUS37144</name>
    <name evidence="16" type="ORF">TMI583_LOCUS32619</name>
</gene>
<evidence type="ECO:0000256" key="11">
    <source>
        <dbReference type="ARBA" id="ARBA00024225"/>
    </source>
</evidence>
<dbReference type="Pfam" id="PF03188">
    <property type="entry name" value="Cytochrom_B561"/>
    <property type="match status" value="1"/>
</dbReference>
<protein>
    <recommendedName>
        <fullName evidence="11">ascorbate ferrireductase (transmembrane)</fullName>
        <ecNumber evidence="11">7.2.1.3</ecNumber>
    </recommendedName>
</protein>
<evidence type="ECO:0000259" key="13">
    <source>
        <dbReference type="PROSITE" id="PS50939"/>
    </source>
</evidence>
<evidence type="ECO:0000313" key="15">
    <source>
        <dbReference type="EMBL" id="CAF1494509.1"/>
    </source>
</evidence>
<dbReference type="EMBL" id="CAJNOQ010021980">
    <property type="protein sequence ID" value="CAF1494509.1"/>
    <property type="molecule type" value="Genomic_DNA"/>
</dbReference>
<dbReference type="PROSITE" id="PS50939">
    <property type="entry name" value="CYTOCHROME_B561"/>
    <property type="match status" value="1"/>
</dbReference>
<keyword evidence="4" id="KW-0349">Heme</keyword>
<dbReference type="Proteomes" id="UP000681722">
    <property type="component" value="Unassembled WGS sequence"/>
</dbReference>
<keyword evidence="3" id="KW-0813">Transport</keyword>
<dbReference type="GO" id="GO:0046872">
    <property type="term" value="F:metal ion binding"/>
    <property type="evidence" value="ECO:0007669"/>
    <property type="project" value="UniProtKB-KW"/>
</dbReference>
<evidence type="ECO:0000313" key="18">
    <source>
        <dbReference type="Proteomes" id="UP000663829"/>
    </source>
</evidence>
<keyword evidence="5 12" id="KW-0812">Transmembrane</keyword>
<evidence type="ECO:0000256" key="2">
    <source>
        <dbReference type="ARBA" id="ARBA00004141"/>
    </source>
</evidence>
<dbReference type="SMART" id="SM00665">
    <property type="entry name" value="B561"/>
    <property type="match status" value="1"/>
</dbReference>
<feature type="transmembrane region" description="Helical" evidence="12">
    <location>
        <begin position="249"/>
        <end position="274"/>
    </location>
</feature>
<dbReference type="InterPro" id="IPR045150">
    <property type="entry name" value="CYB561D1/2"/>
</dbReference>
<dbReference type="EMBL" id="CAJNOK010024191">
    <property type="protein sequence ID" value="CAF1373447.1"/>
    <property type="molecule type" value="Genomic_DNA"/>
</dbReference>
<dbReference type="PANTHER" id="PTHR15422:SF24">
    <property type="entry name" value="DOMON RELATED DOMAIN-CONTAINING PROTEIN"/>
    <property type="match status" value="1"/>
</dbReference>
<evidence type="ECO:0000256" key="12">
    <source>
        <dbReference type="SAM" id="Phobius"/>
    </source>
</evidence>
<dbReference type="Gene3D" id="1.20.120.1770">
    <property type="match status" value="1"/>
</dbReference>
<feature type="domain" description="Cytochrome b561" evidence="13">
    <location>
        <begin position="5"/>
        <end position="213"/>
    </location>
</feature>
<accession>A0A815SZH5</accession>
<proteinExistence type="predicted"/>
<name>A0A815SZH5_9BILA</name>
<dbReference type="Proteomes" id="UP000663829">
    <property type="component" value="Unassembled WGS sequence"/>
</dbReference>
<keyword evidence="8 12" id="KW-1133">Transmembrane helix</keyword>
<feature type="transmembrane region" description="Helical" evidence="12">
    <location>
        <begin position="85"/>
        <end position="103"/>
    </location>
</feature>
<evidence type="ECO:0000256" key="4">
    <source>
        <dbReference type="ARBA" id="ARBA00022617"/>
    </source>
</evidence>
<dbReference type="GO" id="GO:0020037">
    <property type="term" value="F:heme binding"/>
    <property type="evidence" value="ECO:0007669"/>
    <property type="project" value="TreeGrafter"/>
</dbReference>
<feature type="transmembrane region" description="Helical" evidence="12">
    <location>
        <begin position="187"/>
        <end position="207"/>
    </location>
</feature>
<comment type="caution">
    <text evidence="15">The sequence shown here is derived from an EMBL/GenBank/DDBJ whole genome shotgun (WGS) entry which is preliminary data.</text>
</comment>
<dbReference type="InterPro" id="IPR006593">
    <property type="entry name" value="Cyt_b561/ferric_Rdtase_TM"/>
</dbReference>
<comment type="subcellular location">
    <subcellularLocation>
        <location evidence="2">Membrane</location>
        <topology evidence="2">Multi-pass membrane protein</topology>
    </subcellularLocation>
</comment>
<evidence type="ECO:0000256" key="8">
    <source>
        <dbReference type="ARBA" id="ARBA00022989"/>
    </source>
</evidence>
<keyword evidence="9" id="KW-0408">Iron</keyword>
<feature type="transmembrane region" description="Helical" evidence="12">
    <location>
        <begin position="123"/>
        <end position="143"/>
    </location>
</feature>
<dbReference type="AlphaFoldDB" id="A0A815SZH5"/>
<sequence length="275" mass="31041">RHKHTLKQSQSKLVQLNRTEQIFYNINSTDNDVDSISLMKVHGCIMIVTWIVIVSTGILIARYFKISFVNKKLCGEAVWFSLHRAFMSCAAVLTVLGFLFILVHNKGTWVEYQPNSKEYAHSIVGVIVVGLAFFQPFLASFRCHTDSRYRFIFKYLHGFIGITSFVLSIAAMFLAVLFTGFSFKPSSIGWGILSGWSCWIVIVFLLYEGIEIYFKSRNTGPYSADSDSGSLIVNDTVIINSLKEKIKMFLLFAHILVALALSLTLVIELGLMTFS</sequence>
<evidence type="ECO:0000313" key="17">
    <source>
        <dbReference type="EMBL" id="CAF4357167.1"/>
    </source>
</evidence>
<dbReference type="GO" id="GO:0140571">
    <property type="term" value="F:transmembrane ascorbate ferrireductase activity"/>
    <property type="evidence" value="ECO:0007669"/>
    <property type="project" value="UniProtKB-EC"/>
</dbReference>
<evidence type="ECO:0000313" key="14">
    <source>
        <dbReference type="EMBL" id="CAF1373447.1"/>
    </source>
</evidence>
<feature type="transmembrane region" description="Helical" evidence="12">
    <location>
        <begin position="45"/>
        <end position="64"/>
    </location>
</feature>
<evidence type="ECO:0000256" key="5">
    <source>
        <dbReference type="ARBA" id="ARBA00022692"/>
    </source>
</evidence>
<keyword evidence="18" id="KW-1185">Reference proteome</keyword>
<evidence type="ECO:0000256" key="3">
    <source>
        <dbReference type="ARBA" id="ARBA00022448"/>
    </source>
</evidence>
<feature type="transmembrane region" description="Helical" evidence="12">
    <location>
        <begin position="155"/>
        <end position="181"/>
    </location>
</feature>
<dbReference type="GO" id="GO:0016020">
    <property type="term" value="C:membrane"/>
    <property type="evidence" value="ECO:0007669"/>
    <property type="project" value="UniProtKB-SubCell"/>
</dbReference>
<reference evidence="15" key="1">
    <citation type="submission" date="2021-02" db="EMBL/GenBank/DDBJ databases">
        <authorList>
            <person name="Nowell W R."/>
        </authorList>
    </citation>
    <scope>NUCLEOTIDE SEQUENCE</scope>
</reference>
<evidence type="ECO:0000313" key="16">
    <source>
        <dbReference type="EMBL" id="CAF4182423.1"/>
    </source>
</evidence>
<organism evidence="15 18">
    <name type="scientific">Didymodactylos carnosus</name>
    <dbReference type="NCBI Taxonomy" id="1234261"/>
    <lineage>
        <taxon>Eukaryota</taxon>
        <taxon>Metazoa</taxon>
        <taxon>Spiralia</taxon>
        <taxon>Gnathifera</taxon>
        <taxon>Rotifera</taxon>
        <taxon>Eurotatoria</taxon>
        <taxon>Bdelloidea</taxon>
        <taxon>Philodinida</taxon>
        <taxon>Philodinidae</taxon>
        <taxon>Didymodactylos</taxon>
    </lineage>
</organism>
<dbReference type="PANTHER" id="PTHR15422">
    <property type="entry name" value="OS05G0565100 PROTEIN"/>
    <property type="match status" value="1"/>
</dbReference>
<keyword evidence="7" id="KW-0249">Electron transport</keyword>
<feature type="non-terminal residue" evidence="15">
    <location>
        <position position="1"/>
    </location>
</feature>
<dbReference type="Proteomes" id="UP000677228">
    <property type="component" value="Unassembled WGS sequence"/>
</dbReference>
<dbReference type="EMBL" id="CAJOBA010045866">
    <property type="protein sequence ID" value="CAF4182423.1"/>
    <property type="molecule type" value="Genomic_DNA"/>
</dbReference>
<keyword evidence="10 12" id="KW-0472">Membrane</keyword>
<dbReference type="OrthoDB" id="6372137at2759"/>
<comment type="cofactor">
    <cofactor evidence="1">
        <name>heme b</name>
        <dbReference type="ChEBI" id="CHEBI:60344"/>
    </cofactor>
</comment>
<evidence type="ECO:0000256" key="6">
    <source>
        <dbReference type="ARBA" id="ARBA00022723"/>
    </source>
</evidence>
<dbReference type="GO" id="GO:0140575">
    <property type="term" value="F:transmembrane monodehydroascorbate reductase activity"/>
    <property type="evidence" value="ECO:0007669"/>
    <property type="project" value="InterPro"/>
</dbReference>
<evidence type="ECO:0000256" key="1">
    <source>
        <dbReference type="ARBA" id="ARBA00001970"/>
    </source>
</evidence>
<evidence type="ECO:0000256" key="7">
    <source>
        <dbReference type="ARBA" id="ARBA00022982"/>
    </source>
</evidence>
<dbReference type="EC" id="7.2.1.3" evidence="11"/>
<evidence type="ECO:0000256" key="9">
    <source>
        <dbReference type="ARBA" id="ARBA00023004"/>
    </source>
</evidence>
<keyword evidence="6" id="KW-0479">Metal-binding</keyword>
<dbReference type="Proteomes" id="UP000682733">
    <property type="component" value="Unassembled WGS sequence"/>
</dbReference>
<evidence type="ECO:0000256" key="10">
    <source>
        <dbReference type="ARBA" id="ARBA00023136"/>
    </source>
</evidence>